<sequence>MEEFNDIEFLFDISSQIKEFYETAVVFVTKKDYSDHIFTALCSIREALQKEDKNRTLELIIDYHLHWLHAVSDIEKFKKSTEHDITRDDMSELISYTVDALGYRLKRYQNYVESLMLDLKPEDRSKVQADLEIISEMHSEVTQSLLEKAKKLRSLKSDLDFFTKSKAEGEELLNWLDKINDGLSMKLCKYVNVHIPKLSDDLTKTLQQVVEELTTKKSESAKNMLEELRTTGRELGSMIHLTTGHSLEMNKVFQKIGILDDRIKRLETDTDKPSAALMALKNKKDFLEQRMVSLENLKTNLRSLRTKTAVPMDNVPDDELCVCEDFFQLRIFNHSLPQENRETLITDLCSLWDVAVLGEKGDKSIISILSAADIKEEYTDELGTFTTDEHGRKLYKLPDDDTLYQLNERNELVPVTDDADCVYFYDECGRYFLDKNTRQRVYKAHATASEYMMDSFGVLLKVKEERDGITFYYDNYGRYYINEEGKHIYRDVDTISEYENDGLGNLVRIRSHLDLFEPCPGDAHVTEDCKYLKDAVGKALRYCIGQVLIHQPADPIKYLSKCLIKYRENIEQRDKRARELEELNAEREIIAAEERAAAEKAAMEAALMTQGGSEASIDTNLLKYTTLYRDDALSTTN</sequence>
<evidence type="ECO:0000256" key="1">
    <source>
        <dbReference type="SAM" id="Coils"/>
    </source>
</evidence>
<accession>A0A8S0ZVB5</accession>
<gene>
    <name evidence="2" type="ORF">APLA_LOCUS7456</name>
</gene>
<dbReference type="AlphaFoldDB" id="A0A8S0ZVB5"/>
<dbReference type="PANTHER" id="PTHR23356:SF16">
    <property type="entry name" value="DPY30 DOMAIN CONTAINING 2"/>
    <property type="match status" value="1"/>
</dbReference>
<keyword evidence="1" id="KW-0175">Coiled coil</keyword>
<dbReference type="InterPro" id="IPR037856">
    <property type="entry name" value="Sdc1/DPY30"/>
</dbReference>
<dbReference type="Proteomes" id="UP000494256">
    <property type="component" value="Unassembled WGS sequence"/>
</dbReference>
<proteinExistence type="predicted"/>
<dbReference type="InterPro" id="IPR049630">
    <property type="entry name" value="DYDC-like_DD"/>
</dbReference>
<protein>
    <submittedName>
        <fullName evidence="2">Uncharacterized protein</fullName>
    </submittedName>
</protein>
<feature type="coiled-coil region" evidence="1">
    <location>
        <begin position="277"/>
        <end position="304"/>
    </location>
</feature>
<organism evidence="2 3">
    <name type="scientific">Arctia plantaginis</name>
    <name type="common">Wood tiger moth</name>
    <name type="synonym">Phalaena plantaginis</name>
    <dbReference type="NCBI Taxonomy" id="874455"/>
    <lineage>
        <taxon>Eukaryota</taxon>
        <taxon>Metazoa</taxon>
        <taxon>Ecdysozoa</taxon>
        <taxon>Arthropoda</taxon>
        <taxon>Hexapoda</taxon>
        <taxon>Insecta</taxon>
        <taxon>Pterygota</taxon>
        <taxon>Neoptera</taxon>
        <taxon>Endopterygota</taxon>
        <taxon>Lepidoptera</taxon>
        <taxon>Glossata</taxon>
        <taxon>Ditrysia</taxon>
        <taxon>Noctuoidea</taxon>
        <taxon>Erebidae</taxon>
        <taxon>Arctiinae</taxon>
        <taxon>Arctia</taxon>
    </lineage>
</organism>
<name>A0A8S0ZVB5_ARCPL</name>
<dbReference type="CDD" id="cd22966">
    <property type="entry name" value="DD_DYDC-like"/>
    <property type="match status" value="1"/>
</dbReference>
<feature type="coiled-coil region" evidence="1">
    <location>
        <begin position="563"/>
        <end position="600"/>
    </location>
</feature>
<comment type="caution">
    <text evidence="2">The sequence shown here is derived from an EMBL/GenBank/DDBJ whole genome shotgun (WGS) entry which is preliminary data.</text>
</comment>
<dbReference type="OrthoDB" id="1728874at2759"/>
<dbReference type="GO" id="GO:0048188">
    <property type="term" value="C:Set1C/COMPASS complex"/>
    <property type="evidence" value="ECO:0007669"/>
    <property type="project" value="InterPro"/>
</dbReference>
<evidence type="ECO:0000313" key="2">
    <source>
        <dbReference type="EMBL" id="CAB3236584.1"/>
    </source>
</evidence>
<reference evidence="2 3" key="1">
    <citation type="submission" date="2020-04" db="EMBL/GenBank/DDBJ databases">
        <authorList>
            <person name="Wallbank WR R."/>
            <person name="Pardo Diaz C."/>
            <person name="Kozak K."/>
            <person name="Martin S."/>
            <person name="Jiggins C."/>
            <person name="Moest M."/>
            <person name="Warren A I."/>
            <person name="Byers J.R.P. K."/>
            <person name="Montejo-Kovacevich G."/>
            <person name="Yen C E."/>
        </authorList>
    </citation>
    <scope>NUCLEOTIDE SEQUENCE [LARGE SCALE GENOMIC DNA]</scope>
</reference>
<dbReference type="EMBL" id="CADEBD010000302">
    <property type="protein sequence ID" value="CAB3236584.1"/>
    <property type="molecule type" value="Genomic_DNA"/>
</dbReference>
<dbReference type="PANTHER" id="PTHR23356">
    <property type="entry name" value="DPY30-RELATED"/>
    <property type="match status" value="1"/>
</dbReference>
<evidence type="ECO:0000313" key="3">
    <source>
        <dbReference type="Proteomes" id="UP000494256"/>
    </source>
</evidence>